<keyword evidence="2" id="KW-1185">Reference proteome</keyword>
<dbReference type="AlphaFoldDB" id="A0A9P0GIG0"/>
<dbReference type="Proteomes" id="UP001153636">
    <property type="component" value="Chromosome 6"/>
</dbReference>
<proteinExistence type="predicted"/>
<dbReference type="EMBL" id="OV651818">
    <property type="protein sequence ID" value="CAH1111967.1"/>
    <property type="molecule type" value="Genomic_DNA"/>
</dbReference>
<protein>
    <recommendedName>
        <fullName evidence="3">DUF4371 domain-containing protein</fullName>
    </recommendedName>
</protein>
<organism evidence="1 2">
    <name type="scientific">Psylliodes chrysocephalus</name>
    <dbReference type="NCBI Taxonomy" id="3402493"/>
    <lineage>
        <taxon>Eukaryota</taxon>
        <taxon>Metazoa</taxon>
        <taxon>Ecdysozoa</taxon>
        <taxon>Arthropoda</taxon>
        <taxon>Hexapoda</taxon>
        <taxon>Insecta</taxon>
        <taxon>Pterygota</taxon>
        <taxon>Neoptera</taxon>
        <taxon>Endopterygota</taxon>
        <taxon>Coleoptera</taxon>
        <taxon>Polyphaga</taxon>
        <taxon>Cucujiformia</taxon>
        <taxon>Chrysomeloidea</taxon>
        <taxon>Chrysomelidae</taxon>
        <taxon>Galerucinae</taxon>
        <taxon>Alticini</taxon>
        <taxon>Psylliodes</taxon>
    </lineage>
</organism>
<dbReference type="OrthoDB" id="8196265at2759"/>
<gene>
    <name evidence="1" type="ORF">PSYICH_LOCUS11779</name>
</gene>
<name>A0A9P0GIG0_9CUCU</name>
<evidence type="ECO:0000313" key="1">
    <source>
        <dbReference type="EMBL" id="CAH1111967.1"/>
    </source>
</evidence>
<accession>A0A9P0GIG0</accession>
<evidence type="ECO:0008006" key="3">
    <source>
        <dbReference type="Google" id="ProtNLM"/>
    </source>
</evidence>
<sequence>MKQVDPPIEEIIYMDLLSFLAKYDATLNNHFIDSTTFRGTSNRVQNDLIKCTADVVMDHIKSEIKKAHFLSIALDETTNVANLSQLSIFVVYWMVFLKSDS</sequence>
<evidence type="ECO:0000313" key="2">
    <source>
        <dbReference type="Proteomes" id="UP001153636"/>
    </source>
</evidence>
<reference evidence="1" key="1">
    <citation type="submission" date="2022-01" db="EMBL/GenBank/DDBJ databases">
        <authorList>
            <person name="King R."/>
        </authorList>
    </citation>
    <scope>NUCLEOTIDE SEQUENCE</scope>
</reference>